<name>A0A9Q2XIQ4_9PSED</name>
<dbReference type="RefSeq" id="WP_217975015.1">
    <property type="nucleotide sequence ID" value="NZ_JAHTBI010000027.1"/>
</dbReference>
<reference evidence="2" key="2">
    <citation type="journal article" date="2023" name="Plant Pathol.">
        <title>Dismantling and reorganizing Pseudomonas marginalis sensu#lato.</title>
        <authorList>
            <person name="Sawada H."/>
            <person name="Fujikawa T."/>
            <person name="Satou M."/>
        </authorList>
    </citation>
    <scope>NUCLEOTIDE SEQUENCE</scope>
    <source>
        <strain evidence="2">MAFF 301350</strain>
    </source>
</reference>
<dbReference type="Proteomes" id="UP001106592">
    <property type="component" value="Unassembled WGS sequence"/>
</dbReference>
<protein>
    <submittedName>
        <fullName evidence="2">Integrase</fullName>
    </submittedName>
</protein>
<accession>A0A9Q2XIQ4</accession>
<gene>
    <name evidence="2" type="ORF">KUO17_08455</name>
</gene>
<evidence type="ECO:0000313" key="3">
    <source>
        <dbReference type="Proteomes" id="UP001106592"/>
    </source>
</evidence>
<dbReference type="GO" id="GO:0006310">
    <property type="term" value="P:DNA recombination"/>
    <property type="evidence" value="ECO:0007669"/>
    <property type="project" value="InterPro"/>
</dbReference>
<organism evidence="2 3">
    <name type="scientific">Pseudomonas aegrilactucae</name>
    <dbReference type="NCBI Taxonomy" id="2854028"/>
    <lineage>
        <taxon>Bacteria</taxon>
        <taxon>Pseudomonadati</taxon>
        <taxon>Pseudomonadota</taxon>
        <taxon>Gammaproteobacteria</taxon>
        <taxon>Pseudomonadales</taxon>
        <taxon>Pseudomonadaceae</taxon>
        <taxon>Pseudomonas</taxon>
    </lineage>
</organism>
<evidence type="ECO:0000259" key="1">
    <source>
        <dbReference type="PROSITE" id="PS51898"/>
    </source>
</evidence>
<dbReference type="InterPro" id="IPR002104">
    <property type="entry name" value="Integrase_catalytic"/>
</dbReference>
<dbReference type="PROSITE" id="PS51898">
    <property type="entry name" value="TYR_RECOMBINASE"/>
    <property type="match status" value="1"/>
</dbReference>
<reference evidence="2" key="1">
    <citation type="journal article" date="2022" name="Int. J. Syst. Evol. Microbiol.">
        <title>Pseudomonas aegrilactucae sp. nov. and Pseudomonas morbosilactucae sp. nov., pathogens causing bacterial rot of lettuce in Japan.</title>
        <authorList>
            <person name="Sawada H."/>
            <person name="Fujikawa T."/>
            <person name="Satou M."/>
        </authorList>
    </citation>
    <scope>NUCLEOTIDE SEQUENCE</scope>
    <source>
        <strain evidence="2">MAFF 301350</strain>
    </source>
</reference>
<feature type="domain" description="Tyr recombinase" evidence="1">
    <location>
        <begin position="206"/>
        <end position="436"/>
    </location>
</feature>
<evidence type="ECO:0000313" key="2">
    <source>
        <dbReference type="EMBL" id="MBV6287064.1"/>
    </source>
</evidence>
<sequence length="586" mass="66437">MSRFGDDKWQVSGHPKNRARSHTIVDFSRYPAEYRDAIKEIAYRYLIWGREGTRKPKGSTLRNMLNDLLHFIRYLKKLGVTNLKDIPKIIFHNFAQETSTLITARGKPIAKLTISRRFLAIEALFELSQHTNHPLKAHPWPETSALGLARLTGSNAQHKTTSSTPLMPDLIFSSLFAKSHELIKNGSRLLDIRDDLDEVKIKFGARGQSKYTAERKKVLENHNYENGASVLREEIIHLRTACYIVISSTSGCRNHELANLKAGGYHDTIDDDGETYYWISAESEKTYAGICNWMIPSIGIDAVKIMERFALPYQAMIADEIARREKTDPFDPEIAIAKAHQESLFLGVATSKNAEARTLSVGSWNKQLKKFVELTGLDWNISSHQFRKKFANYVAHSKFGDLRYLKEHFKHWSMDMTLGYALDDSWAQSFDLELYDEIETELAAIKKETVESWLDESVLAGGYGASLKEWQRDPDNLALFKNHASMIKSISESTAIRSNGHAWCTADNNACIGNSMDRGRCSDCSNAAIGQTHVRIYEELYANLKNLLDVKDIGEAGIVRITRDIERYAAVLTKLGHSPEKNNEQL</sequence>
<dbReference type="EMBL" id="JAHTBI010000027">
    <property type="protein sequence ID" value="MBV6287064.1"/>
    <property type="molecule type" value="Genomic_DNA"/>
</dbReference>
<dbReference type="AlphaFoldDB" id="A0A9Q2XIQ4"/>
<keyword evidence="3" id="KW-1185">Reference proteome</keyword>
<comment type="caution">
    <text evidence="2">The sequence shown here is derived from an EMBL/GenBank/DDBJ whole genome shotgun (WGS) entry which is preliminary data.</text>
</comment>
<dbReference type="GO" id="GO:0003677">
    <property type="term" value="F:DNA binding"/>
    <property type="evidence" value="ECO:0007669"/>
    <property type="project" value="InterPro"/>
</dbReference>
<dbReference type="GO" id="GO:0015074">
    <property type="term" value="P:DNA integration"/>
    <property type="evidence" value="ECO:0007669"/>
    <property type="project" value="InterPro"/>
</dbReference>
<proteinExistence type="predicted"/>